<feature type="region of interest" description="Disordered" evidence="1">
    <location>
        <begin position="325"/>
        <end position="347"/>
    </location>
</feature>
<evidence type="ECO:0000313" key="3">
    <source>
        <dbReference type="Proteomes" id="UP000190831"/>
    </source>
</evidence>
<accession>A0A1G4MF64</accession>
<keyword evidence="3" id="KW-1185">Reference proteome</keyword>
<sequence length="903" mass="102988">MFVDYSSLSQFTEINTNFADRYQDLLFMENLVGAEDKLYFLQVRNACFPAVQELHKKDFRKNIHWIEYIFALCESIQQIKDCMEDLLQCPTLYMVEFDLPGCSYEDSCRLSPHDPIKKSIVEVYTYLTHMRSKVTNNLRNLIIAQKPFPPYSNLSHTQRLLFGDYIANQLEAVRARTDVLIIPKTFSTVYINLVSKNGSIRSDFHAKFYKWGPPGTENTLDTIEASKLRAAPIRTQIITIWREGLPESSLDCYSDYLQAPAVNRLSEGETTIILHGIQERLRLRNEKMKATSKTGTSNHNAPDNNSDAEPADIFERLFGCSERPQDRKLRRKEKRTRASKHEEQTKETLCNAPKGVLNERNPNALKISETEELLSIHRSLNDVSAIESEKGFCENFSIQSKDIHKSNHCLHSKFADNAQVVPSKNQIDSKNMPYPDEEVIPLKRPQSLSNNVPSKINPAVTGTINHEQINVIENHINSKGGPPLTHSNKDVAIERGLNTENIEHEQEHCVQLEICSKNECPGDKSTVNHEGFSMYEFSEVAKNMELIKSHQAQVSQKNESLIDGDVISRDTSQTSLNKKSILNECSHNKNSCREQRNSSSVQIYSIDFDASQENELRSDMLYLNISRTSSKNVDSMDCIPDTSKATSPTISMDAPSIHSCAKFKHDDLTSSRIAPSAGTDIFYRKNAAGHSNEAFHRNEVPKFECTSPSPLMNAFLIESRSKAINNSQTPPKDSSFTNGFLHFRKGSSHLVEDAMFEYNKSGHPNECQTAKPLICPSFTSSICPPRPIDLNMSKYQYSAYLPQANNSKNPEFSLNNRSSRRHSSRLRKFHISSAFSSRTRSTVENTKISEELDYDELDPLLSTISFRKFLKLKFRKMRKDMHYYSDVAKYCMHDFRENPYVID</sequence>
<dbReference type="AlphaFoldDB" id="A0A1G4MF64"/>
<feature type="compositionally biased region" description="Basic residues" evidence="1">
    <location>
        <begin position="328"/>
        <end position="338"/>
    </location>
</feature>
<evidence type="ECO:0000313" key="2">
    <source>
        <dbReference type="EMBL" id="SCW02566.1"/>
    </source>
</evidence>
<dbReference type="Proteomes" id="UP000190831">
    <property type="component" value="Chromosome F"/>
</dbReference>
<dbReference type="EMBL" id="LT598490">
    <property type="protein sequence ID" value="SCW02566.1"/>
    <property type="molecule type" value="Genomic_DNA"/>
</dbReference>
<gene>
    <name evidence="2" type="ORF">LAFE_0F09274G</name>
</gene>
<evidence type="ECO:0000256" key="1">
    <source>
        <dbReference type="SAM" id="MobiDB-lite"/>
    </source>
</evidence>
<feature type="region of interest" description="Disordered" evidence="1">
    <location>
        <begin position="288"/>
        <end position="309"/>
    </location>
</feature>
<name>A0A1G4MF64_LACFM</name>
<proteinExistence type="predicted"/>
<feature type="compositionally biased region" description="Polar residues" evidence="1">
    <location>
        <begin position="291"/>
        <end position="307"/>
    </location>
</feature>
<organism evidence="2 3">
    <name type="scientific">Lachancea fermentati</name>
    <name type="common">Zygosaccharomyces fermentati</name>
    <dbReference type="NCBI Taxonomy" id="4955"/>
    <lineage>
        <taxon>Eukaryota</taxon>
        <taxon>Fungi</taxon>
        <taxon>Dikarya</taxon>
        <taxon>Ascomycota</taxon>
        <taxon>Saccharomycotina</taxon>
        <taxon>Saccharomycetes</taxon>
        <taxon>Saccharomycetales</taxon>
        <taxon>Saccharomycetaceae</taxon>
        <taxon>Lachancea</taxon>
    </lineage>
</organism>
<reference evidence="3" key="1">
    <citation type="submission" date="2016-03" db="EMBL/GenBank/DDBJ databases">
        <authorList>
            <person name="Devillers H."/>
        </authorList>
    </citation>
    <scope>NUCLEOTIDE SEQUENCE [LARGE SCALE GENOMIC DNA]</scope>
</reference>
<dbReference type="OrthoDB" id="4036511at2759"/>
<protein>
    <submittedName>
        <fullName evidence="2">LAFE_0F09274g1_1</fullName>
    </submittedName>
</protein>